<evidence type="ECO:0000313" key="1">
    <source>
        <dbReference type="EMBL" id="EAA27176.1"/>
    </source>
</evidence>
<dbReference type="Proteomes" id="UP000001805">
    <property type="component" value="Chromosome 3, Linkage Group III"/>
</dbReference>
<dbReference type="AlphaFoldDB" id="Q7RX98"/>
<accession>Q7RX98</accession>
<dbReference type="VEuPathDB" id="FungiDB:NCU00189"/>
<dbReference type="KEGG" id="ncr:NCU00189"/>
<dbReference type="InParanoid" id="Q7RX98"/>
<gene>
    <name evidence="1" type="ORF">NCU00189</name>
</gene>
<sequence>MWRVSLQVAQKAKHPSSNPMNKLWGSWYSQTRIPRAITITLAWYLAEHALTQNSCALFCWRTRLILLILGGPDRQFQPNIKLPTLRTHNFSTASAAVLLVPVGLAGHNGAHILHQRHKRRKNPGRLYVGGRTRRLWGASEAVVMLANLQA</sequence>
<dbReference type="EMBL" id="CM002238">
    <property type="protein sequence ID" value="EAA27176.1"/>
    <property type="molecule type" value="Genomic_DNA"/>
</dbReference>
<keyword evidence="2" id="KW-1185">Reference proteome</keyword>
<proteinExistence type="predicted"/>
<dbReference type="PaxDb" id="5141-EFNCRP00000000394"/>
<dbReference type="GeneID" id="3872552"/>
<reference evidence="1 2" key="1">
    <citation type="journal article" date="2003" name="Nature">
        <title>The genome sequence of the filamentous fungus Neurospora crassa.</title>
        <authorList>
            <person name="Galagan J.E."/>
            <person name="Calvo S.E."/>
            <person name="Borkovich K.A."/>
            <person name="Selker E.U."/>
            <person name="Read N.D."/>
            <person name="Jaffe D."/>
            <person name="FitzHugh W."/>
            <person name="Ma L.J."/>
            <person name="Smirnov S."/>
            <person name="Purcell S."/>
            <person name="Rehman B."/>
            <person name="Elkins T."/>
            <person name="Engels R."/>
            <person name="Wang S."/>
            <person name="Nielsen C.B."/>
            <person name="Butler J."/>
            <person name="Endrizzi M."/>
            <person name="Qui D."/>
            <person name="Ianakiev P."/>
            <person name="Bell-Pedersen D."/>
            <person name="Nelson M.A."/>
            <person name="Werner-Washburne M."/>
            <person name="Selitrennikoff C.P."/>
            <person name="Kinsey J.A."/>
            <person name="Braun E.L."/>
            <person name="Zelter A."/>
            <person name="Schulte U."/>
            <person name="Kothe G.O."/>
            <person name="Jedd G."/>
            <person name="Mewes W."/>
            <person name="Staben C."/>
            <person name="Marcotte E."/>
            <person name="Greenberg D."/>
            <person name="Roy A."/>
            <person name="Foley K."/>
            <person name="Naylor J."/>
            <person name="Stange-Thomann N."/>
            <person name="Barrett R."/>
            <person name="Gnerre S."/>
            <person name="Kamal M."/>
            <person name="Kamvysselis M."/>
            <person name="Mauceli E."/>
            <person name="Bielke C."/>
            <person name="Rudd S."/>
            <person name="Frishman D."/>
            <person name="Krystofova S."/>
            <person name="Rasmussen C."/>
            <person name="Metzenberg R.L."/>
            <person name="Perkins D.D."/>
            <person name="Kroken S."/>
            <person name="Cogoni C."/>
            <person name="Macino G."/>
            <person name="Catcheside D."/>
            <person name="Li W."/>
            <person name="Pratt R.J."/>
            <person name="Osmani S.A."/>
            <person name="DeSouza C.P."/>
            <person name="Glass L."/>
            <person name="Orbach M.J."/>
            <person name="Berglund J.A."/>
            <person name="Voelker R."/>
            <person name="Yarden O."/>
            <person name="Plamann M."/>
            <person name="Seiler S."/>
            <person name="Dunlap J."/>
            <person name="Radford A."/>
            <person name="Aramayo R."/>
            <person name="Natvig D.O."/>
            <person name="Alex L.A."/>
            <person name="Mannhaupt G."/>
            <person name="Ebbole D.J."/>
            <person name="Freitag M."/>
            <person name="Paulsen I."/>
            <person name="Sachs M.S."/>
            <person name="Lander E.S."/>
            <person name="Nusbaum C."/>
            <person name="Birren B."/>
        </authorList>
    </citation>
    <scope>NUCLEOTIDE SEQUENCE [LARGE SCALE GENOMIC DNA]</scope>
    <source>
        <strain evidence="2">ATCC 24698 / 74-OR23-1A / CBS 708.71 / DSM 1257 / FGSC 987</strain>
    </source>
</reference>
<name>Q7RX98_NEUCR</name>
<evidence type="ECO:0000313" key="2">
    <source>
        <dbReference type="Proteomes" id="UP000001805"/>
    </source>
</evidence>
<dbReference type="HOGENOM" id="CLU_1741056_0_0_1"/>
<dbReference type="RefSeq" id="XP_956412.1">
    <property type="nucleotide sequence ID" value="XM_951319.1"/>
</dbReference>
<protein>
    <submittedName>
        <fullName evidence="1">Uncharacterized protein</fullName>
    </submittedName>
</protein>
<organism evidence="1 2">
    <name type="scientific">Neurospora crassa (strain ATCC 24698 / 74-OR23-1A / CBS 708.71 / DSM 1257 / FGSC 987)</name>
    <dbReference type="NCBI Taxonomy" id="367110"/>
    <lineage>
        <taxon>Eukaryota</taxon>
        <taxon>Fungi</taxon>
        <taxon>Dikarya</taxon>
        <taxon>Ascomycota</taxon>
        <taxon>Pezizomycotina</taxon>
        <taxon>Sordariomycetes</taxon>
        <taxon>Sordariomycetidae</taxon>
        <taxon>Sordariales</taxon>
        <taxon>Sordariaceae</taxon>
        <taxon>Neurospora</taxon>
    </lineage>
</organism>